<proteinExistence type="predicted"/>
<dbReference type="EMBL" id="JAKNDN010000034">
    <property type="protein sequence ID" value="MCG4961356.1"/>
    <property type="molecule type" value="Genomic_DNA"/>
</dbReference>
<dbReference type="Pfam" id="PF02577">
    <property type="entry name" value="BFN_dom"/>
    <property type="match status" value="1"/>
</dbReference>
<name>A0A1Y3ZZD4_9BACT</name>
<dbReference type="EMBL" id="QRYW01000013">
    <property type="protein sequence ID" value="RGV27514.1"/>
    <property type="molecule type" value="Genomic_DNA"/>
</dbReference>
<accession>A0A1Y3ZZD4</accession>
<dbReference type="GeneID" id="61273898"/>
<dbReference type="AlphaFoldDB" id="A0A1Y3ZZD4"/>
<dbReference type="Gene3D" id="3.10.690.10">
    <property type="entry name" value="Bifunctional nuclease domain"/>
    <property type="match status" value="1"/>
</dbReference>
<reference evidence="3" key="2">
    <citation type="submission" date="2022-01" db="EMBL/GenBank/DDBJ databases">
        <title>Collection of gut derived symbiotic bacterial strains cultured from healthy donors.</title>
        <authorList>
            <person name="Lin H."/>
            <person name="Kohout C."/>
            <person name="Waligurski E."/>
            <person name="Pamer E.G."/>
        </authorList>
    </citation>
    <scope>NUCLEOTIDE SEQUENCE</scope>
    <source>
        <strain evidence="3">DFI.1.149</strain>
    </source>
</reference>
<evidence type="ECO:0000313" key="7">
    <source>
        <dbReference type="Proteomes" id="UP000283426"/>
    </source>
</evidence>
<dbReference type="PANTHER" id="PTHR15160">
    <property type="entry name" value="VON HIPPEL-LINDAU PROTEIN"/>
    <property type="match status" value="1"/>
</dbReference>
<dbReference type="Proteomes" id="UP000284243">
    <property type="component" value="Unassembled WGS sequence"/>
</dbReference>
<evidence type="ECO:0000313" key="9">
    <source>
        <dbReference type="Proteomes" id="UP000284434"/>
    </source>
</evidence>
<feature type="domain" description="BFN" evidence="2">
    <location>
        <begin position="3"/>
        <end position="135"/>
    </location>
</feature>
<dbReference type="Proteomes" id="UP001199750">
    <property type="component" value="Unassembled WGS sequence"/>
</dbReference>
<dbReference type="Proteomes" id="UP000283426">
    <property type="component" value="Unassembled WGS sequence"/>
</dbReference>
<dbReference type="RefSeq" id="WP_013610981.1">
    <property type="nucleotide sequence ID" value="NZ_BAABYK010000001.1"/>
</dbReference>
<dbReference type="SUPFAM" id="SSF103256">
    <property type="entry name" value="Hypothetical protein TM0160"/>
    <property type="match status" value="1"/>
</dbReference>
<evidence type="ECO:0000259" key="2">
    <source>
        <dbReference type="PROSITE" id="PS51658"/>
    </source>
</evidence>
<evidence type="ECO:0000313" key="4">
    <source>
        <dbReference type="EMBL" id="RGU58996.1"/>
    </source>
</evidence>
<comment type="caution">
    <text evidence="6">The sequence shown here is derived from an EMBL/GenBank/DDBJ whole genome shotgun (WGS) entry which is preliminary data.</text>
</comment>
<dbReference type="OMA" id="LFKNFAD"/>
<dbReference type="GO" id="GO:0004518">
    <property type="term" value="F:nuclease activity"/>
    <property type="evidence" value="ECO:0007669"/>
    <property type="project" value="InterPro"/>
</dbReference>
<evidence type="ECO:0000313" key="3">
    <source>
        <dbReference type="EMBL" id="MCG4961356.1"/>
    </source>
</evidence>
<dbReference type="PROSITE" id="PS51658">
    <property type="entry name" value="BFN"/>
    <property type="match status" value="1"/>
</dbReference>
<evidence type="ECO:0000313" key="6">
    <source>
        <dbReference type="EMBL" id="RGY04412.1"/>
    </source>
</evidence>
<dbReference type="InterPro" id="IPR001943">
    <property type="entry name" value="UVR_dom"/>
</dbReference>
<dbReference type="PANTHER" id="PTHR15160:SF1">
    <property type="entry name" value="VON HIPPEL-LINDAU DISEASE TUMOR SUPPRESSOR"/>
    <property type="match status" value="1"/>
</dbReference>
<dbReference type="Pfam" id="PF02151">
    <property type="entry name" value="UVR"/>
    <property type="match status" value="1"/>
</dbReference>
<feature type="domain" description="UVR" evidence="1">
    <location>
        <begin position="154"/>
        <end position="188"/>
    </location>
</feature>
<evidence type="ECO:0000313" key="8">
    <source>
        <dbReference type="Proteomes" id="UP000284243"/>
    </source>
</evidence>
<organism evidence="6 9">
    <name type="scientific">Odoribacter splanchnicus</name>
    <dbReference type="NCBI Taxonomy" id="28118"/>
    <lineage>
        <taxon>Bacteria</taxon>
        <taxon>Pseudomonadati</taxon>
        <taxon>Bacteroidota</taxon>
        <taxon>Bacteroidia</taxon>
        <taxon>Bacteroidales</taxon>
        <taxon>Odoribacteraceae</taxon>
        <taxon>Odoribacter</taxon>
    </lineage>
</organism>
<reference evidence="7 8" key="1">
    <citation type="submission" date="2018-08" db="EMBL/GenBank/DDBJ databases">
        <title>A genome reference for cultivated species of the human gut microbiota.</title>
        <authorList>
            <person name="Zou Y."/>
            <person name="Xue W."/>
            <person name="Luo G."/>
        </authorList>
    </citation>
    <scope>NUCLEOTIDE SEQUENCE [LARGE SCALE GENOMIC DNA]</scope>
    <source>
        <strain evidence="5 7">AF14-6AC</strain>
        <strain evidence="4 8">AF16-14</strain>
        <strain evidence="6 9">OF03-11</strain>
    </source>
</reference>
<sequence>MDRIRLKVLGLSYSMSQAGAYALILADEQDMHRIPIVIGMPEAQSIAIQLEKMQTQRPLTHDLIKKLADALQVTLKEAFIYRLDSGIFYSELLFEKDTQQIKIDSRTSDAIALALRYDCPIYSTPEIVEKAGIAVGQETGQTESPEKEEVVQQPYSVQELTRMLDEAVRNEEYEKASKIRDLLKEMGK</sequence>
<dbReference type="PROSITE" id="PS50151">
    <property type="entry name" value="UVR"/>
    <property type="match status" value="1"/>
</dbReference>
<gene>
    <name evidence="5" type="ORF">DWW24_07435</name>
    <name evidence="4" type="ORF">DWW57_00935</name>
    <name evidence="6" type="ORF">DXA53_16075</name>
    <name evidence="3" type="ORF">L0P03_16105</name>
</gene>
<dbReference type="Proteomes" id="UP000284434">
    <property type="component" value="Unassembled WGS sequence"/>
</dbReference>
<dbReference type="InterPro" id="IPR036104">
    <property type="entry name" value="BFN_sf"/>
</dbReference>
<evidence type="ECO:0000313" key="5">
    <source>
        <dbReference type="EMBL" id="RGV27514.1"/>
    </source>
</evidence>
<dbReference type="EMBL" id="QSCO01000025">
    <property type="protein sequence ID" value="RGY04412.1"/>
    <property type="molecule type" value="Genomic_DNA"/>
</dbReference>
<dbReference type="InterPro" id="IPR003729">
    <property type="entry name" value="Bi_nuclease_dom"/>
</dbReference>
<evidence type="ECO:0000259" key="1">
    <source>
        <dbReference type="PROSITE" id="PS50151"/>
    </source>
</evidence>
<protein>
    <submittedName>
        <fullName evidence="3">Bifunctional nuclease family protein</fullName>
    </submittedName>
</protein>
<dbReference type="EMBL" id="QRYC01000001">
    <property type="protein sequence ID" value="RGU58996.1"/>
    <property type="molecule type" value="Genomic_DNA"/>
</dbReference>